<name>A0AA35SMY2_GEOBA</name>
<evidence type="ECO:0000313" key="2">
    <source>
        <dbReference type="Proteomes" id="UP001174909"/>
    </source>
</evidence>
<sequence>MWNHPLIRLIQQCLHNGPHKRPSIRECCVCWRRPSWSQGQRVGKVQRCSDPAQEPGGGLGNTCHNNRVLIVNS</sequence>
<dbReference type="Proteomes" id="UP001174909">
    <property type="component" value="Unassembled WGS sequence"/>
</dbReference>
<dbReference type="AlphaFoldDB" id="A0AA35SMY2"/>
<organism evidence="1 2">
    <name type="scientific">Geodia barretti</name>
    <name type="common">Barrett's horny sponge</name>
    <dbReference type="NCBI Taxonomy" id="519541"/>
    <lineage>
        <taxon>Eukaryota</taxon>
        <taxon>Metazoa</taxon>
        <taxon>Porifera</taxon>
        <taxon>Demospongiae</taxon>
        <taxon>Heteroscleromorpha</taxon>
        <taxon>Tetractinellida</taxon>
        <taxon>Astrophorina</taxon>
        <taxon>Geodiidae</taxon>
        <taxon>Geodia</taxon>
    </lineage>
</organism>
<comment type="caution">
    <text evidence="1">The sequence shown here is derived from an EMBL/GenBank/DDBJ whole genome shotgun (WGS) entry which is preliminary data.</text>
</comment>
<reference evidence="1" key="1">
    <citation type="submission" date="2023-03" db="EMBL/GenBank/DDBJ databases">
        <authorList>
            <person name="Steffen K."/>
            <person name="Cardenas P."/>
        </authorList>
    </citation>
    <scope>NUCLEOTIDE SEQUENCE</scope>
</reference>
<accession>A0AA35SMY2</accession>
<proteinExistence type="predicted"/>
<gene>
    <name evidence="1" type="ORF">GBAR_LOCUS17917</name>
</gene>
<evidence type="ECO:0000313" key="1">
    <source>
        <dbReference type="EMBL" id="CAI8031566.1"/>
    </source>
</evidence>
<dbReference type="EMBL" id="CASHTH010002548">
    <property type="protein sequence ID" value="CAI8031566.1"/>
    <property type="molecule type" value="Genomic_DNA"/>
</dbReference>
<protein>
    <submittedName>
        <fullName evidence="1">Uncharacterized protein</fullName>
    </submittedName>
</protein>
<keyword evidence="2" id="KW-1185">Reference proteome</keyword>